<dbReference type="KEGG" id="zro:ZYRO0F15950g"/>
<feature type="region of interest" description="Disordered" evidence="1">
    <location>
        <begin position="462"/>
        <end position="496"/>
    </location>
</feature>
<evidence type="ECO:0000313" key="2">
    <source>
        <dbReference type="EMBL" id="CAQ43410.1"/>
    </source>
</evidence>
<reference evidence="2" key="1">
    <citation type="submission" date="2008-02" db="EMBL/GenBank/DDBJ databases">
        <title>Zygosaccharomyces rouxii homologs of Saccharomyces cerevisiae chromosome III.</title>
        <authorList>
            <person name="Gordon J.L."/>
            <person name="Wolfe K.H."/>
        </authorList>
    </citation>
    <scope>NUCLEOTIDE SEQUENCE</scope>
    <source>
        <strain evidence="2">CBS 732</strain>
    </source>
</reference>
<dbReference type="Pfam" id="PF02450">
    <property type="entry name" value="LCAT"/>
    <property type="match status" value="1"/>
</dbReference>
<name>B2G4A1_ZYGRO</name>
<feature type="compositionally biased region" description="Low complexity" evidence="1">
    <location>
        <begin position="13"/>
        <end position="27"/>
    </location>
</feature>
<protein>
    <submittedName>
        <fullName evidence="2">Uncharacterized protein YJR098C</fullName>
    </submittedName>
</protein>
<dbReference type="Gene3D" id="3.40.50.1820">
    <property type="entry name" value="alpha/beta hydrolase"/>
    <property type="match status" value="1"/>
</dbReference>
<feature type="region of interest" description="Disordered" evidence="1">
    <location>
        <begin position="509"/>
        <end position="530"/>
    </location>
</feature>
<dbReference type="AlphaFoldDB" id="B2G4A1"/>
<feature type="compositionally biased region" description="Basic residues" evidence="1">
    <location>
        <begin position="111"/>
        <end position="125"/>
    </location>
</feature>
<dbReference type="SUPFAM" id="SSF53474">
    <property type="entry name" value="alpha/beta-Hydrolases"/>
    <property type="match status" value="1"/>
</dbReference>
<accession>B2G4A1</accession>
<dbReference type="EMBL" id="AM989983">
    <property type="protein sequence ID" value="CAQ43410.1"/>
    <property type="molecule type" value="Genomic_DNA"/>
</dbReference>
<dbReference type="RefSeq" id="XP_002497894.1">
    <property type="nucleotide sequence ID" value="XM_002497849.1"/>
</dbReference>
<dbReference type="PANTHER" id="PTHR11440">
    <property type="entry name" value="LECITHIN-CHOLESTEROL ACYLTRANSFERASE-RELATED"/>
    <property type="match status" value="1"/>
</dbReference>
<feature type="compositionally biased region" description="Low complexity" evidence="1">
    <location>
        <begin position="126"/>
        <end position="140"/>
    </location>
</feature>
<organism evidence="2">
    <name type="scientific">Zygosaccharomyces rouxii</name>
    <dbReference type="NCBI Taxonomy" id="4956"/>
    <lineage>
        <taxon>Eukaryota</taxon>
        <taxon>Fungi</taxon>
        <taxon>Dikarya</taxon>
        <taxon>Ascomycota</taxon>
        <taxon>Saccharomycotina</taxon>
        <taxon>Saccharomycetes</taxon>
        <taxon>Saccharomycetales</taxon>
        <taxon>Saccharomycetaceae</taxon>
        <taxon>Zygosaccharomyces</taxon>
    </lineage>
</organism>
<feature type="region of interest" description="Disordered" evidence="1">
    <location>
        <begin position="1"/>
        <end position="87"/>
    </location>
</feature>
<dbReference type="InterPro" id="IPR029058">
    <property type="entry name" value="AB_hydrolase_fold"/>
</dbReference>
<feature type="compositionally biased region" description="Basic and acidic residues" evidence="1">
    <location>
        <begin position="468"/>
        <end position="483"/>
    </location>
</feature>
<feature type="compositionally biased region" description="Polar residues" evidence="1">
    <location>
        <begin position="35"/>
        <end position="87"/>
    </location>
</feature>
<proteinExistence type="predicted"/>
<dbReference type="OMA" id="RFRAVKH"/>
<dbReference type="InterPro" id="IPR003386">
    <property type="entry name" value="LACT/PDAT_acylTrfase"/>
</dbReference>
<dbReference type="GO" id="GO:0008374">
    <property type="term" value="F:O-acyltransferase activity"/>
    <property type="evidence" value="ECO:0007669"/>
    <property type="project" value="InterPro"/>
</dbReference>
<sequence>MPAKSLSGITDLSNSTSECSRSSTKLSQPRLLSPLGNTDTTRQSIPGSNSTYNATGLTPSPTSQISSLEQKSQEQNPENEDSFISGSDSNLDLAIAQARDESNSPSVQPPSHKKLTLSMPFKRKVSQGSSPTSLGPSLLPRQSKDDIQRETIKNKLKKTSSISTIEEQILFQDEKGSVDVRKRALKKTFELESLKHALNTIKALRHKRTDDGYDYKRVHSIWDELEGDVLIMGGYRGSILRDTKTNRRVWIPLKAGLNLRKVDLRIGPNDEDEVEAMKHIYPDGILSHVGPVDVCKRLIKRLKSNSKVRLTNFGYDWRLSLDISSEQLSNKLQQIYDSQEVKRGTYIIAHSMGGLVAHKALQDKTHLIRGIIYVGSPSRCPNIVGPFKYGDEVLMNKTILSKETNFLMRSSFAFLPENGRCFLQRGTGKKFNLDFFDPQVWVKLGLSPLVDEDRVLDPHTVPKVAKKQSPEDEKRMAKTETKTKLPQPGISTEGNDILGILNPIPLMRSISGPSDKDLRHQPPQDGRSSLRHWNPFSLFTKISSSSTDAAQLTEHKRVQDDQNDMLFKTSHEECVRYLERTLKRTKEFLSSLEYRPGKEYPPLVMLYSNQVPTVRGVHIQGLKDVKLGRYDDFSYGPGDGVIYHKWLLPEQRGFPVVAKINSDCGHVSLMSDLDAMAKAFISLVDNDKTIQTD</sequence>
<evidence type="ECO:0000256" key="1">
    <source>
        <dbReference type="SAM" id="MobiDB-lite"/>
    </source>
</evidence>
<dbReference type="GO" id="GO:0006629">
    <property type="term" value="P:lipid metabolic process"/>
    <property type="evidence" value="ECO:0007669"/>
    <property type="project" value="InterPro"/>
</dbReference>
<gene>
    <name evidence="2" type="primary">Zr_YJR098C</name>
    <name evidence="2" type="ORF">Zrou_4p11</name>
</gene>
<feature type="region of interest" description="Disordered" evidence="1">
    <location>
        <begin position="99"/>
        <end position="147"/>
    </location>
</feature>